<name>A0A512E4D0_9PROT</name>
<proteinExistence type="predicted"/>
<comment type="caution">
    <text evidence="1">The sequence shown here is derived from an EMBL/GenBank/DDBJ whole genome shotgun (WGS) entry which is preliminary data.</text>
</comment>
<evidence type="ECO:0000313" key="2">
    <source>
        <dbReference type="Proteomes" id="UP000321523"/>
    </source>
</evidence>
<dbReference type="AlphaFoldDB" id="A0A512E4D0"/>
<keyword evidence="2" id="KW-1185">Reference proteome</keyword>
<dbReference type="EMBL" id="BJYZ01000074">
    <property type="protein sequence ID" value="GEO43330.1"/>
    <property type="molecule type" value="Genomic_DNA"/>
</dbReference>
<accession>A0A512E4D0</accession>
<dbReference type="RefSeq" id="WP_044437783.1">
    <property type="nucleotide sequence ID" value="NZ_BJYZ01000074.1"/>
</dbReference>
<dbReference type="Proteomes" id="UP000321523">
    <property type="component" value="Unassembled WGS sequence"/>
</dbReference>
<organism evidence="1 2">
    <name type="scientific">Skermanella aerolata</name>
    <dbReference type="NCBI Taxonomy" id="393310"/>
    <lineage>
        <taxon>Bacteria</taxon>
        <taxon>Pseudomonadati</taxon>
        <taxon>Pseudomonadota</taxon>
        <taxon>Alphaproteobacteria</taxon>
        <taxon>Rhodospirillales</taxon>
        <taxon>Azospirillaceae</taxon>
        <taxon>Skermanella</taxon>
    </lineage>
</organism>
<protein>
    <submittedName>
        <fullName evidence="1">Uncharacterized protein</fullName>
    </submittedName>
</protein>
<reference evidence="1 2" key="1">
    <citation type="submission" date="2019-07" db="EMBL/GenBank/DDBJ databases">
        <title>Whole genome shotgun sequence of Skermanella aerolata NBRC 106429.</title>
        <authorList>
            <person name="Hosoyama A."/>
            <person name="Uohara A."/>
            <person name="Ohji S."/>
            <person name="Ichikawa N."/>
        </authorList>
    </citation>
    <scope>NUCLEOTIDE SEQUENCE [LARGE SCALE GENOMIC DNA]</scope>
    <source>
        <strain evidence="1 2">NBRC 106429</strain>
    </source>
</reference>
<gene>
    <name evidence="1" type="ORF">SAE02_74780</name>
</gene>
<evidence type="ECO:0000313" key="1">
    <source>
        <dbReference type="EMBL" id="GEO43330.1"/>
    </source>
</evidence>
<sequence length="141" mass="15666">MAHLALVTSSQPKSAPTTDTRLLKLCRQYLASHAYLAELRQRHVAAMAIAASVLRKRPADPAASDLWAKLWQTTPAYYLTHGIACSEKRQAALLAEIAETRARTEAGLRARMQVWRTVLAADDADRLLDAIVADCRSRRRT</sequence>